<dbReference type="Gene3D" id="3.40.50.1110">
    <property type="entry name" value="SGNH hydrolase"/>
    <property type="match status" value="1"/>
</dbReference>
<keyword evidence="3" id="KW-1185">Reference proteome</keyword>
<proteinExistence type="predicted"/>
<protein>
    <recommendedName>
        <fullName evidence="4">SGNH hydrolase-type esterase domain-containing protein</fullName>
    </recommendedName>
</protein>
<organism evidence="2 3">
    <name type="scientific">Rhipicephalus sanguineus</name>
    <name type="common">Brown dog tick</name>
    <name type="synonym">Ixodes sanguineus</name>
    <dbReference type="NCBI Taxonomy" id="34632"/>
    <lineage>
        <taxon>Eukaryota</taxon>
        <taxon>Metazoa</taxon>
        <taxon>Ecdysozoa</taxon>
        <taxon>Arthropoda</taxon>
        <taxon>Chelicerata</taxon>
        <taxon>Arachnida</taxon>
        <taxon>Acari</taxon>
        <taxon>Parasitiformes</taxon>
        <taxon>Ixodida</taxon>
        <taxon>Ixodoidea</taxon>
        <taxon>Ixodidae</taxon>
        <taxon>Rhipicephalinae</taxon>
        <taxon>Rhipicephalus</taxon>
        <taxon>Rhipicephalus</taxon>
    </lineage>
</organism>
<dbReference type="EMBL" id="JABSTV010001245">
    <property type="protein sequence ID" value="KAH7983392.1"/>
    <property type="molecule type" value="Genomic_DNA"/>
</dbReference>
<reference evidence="2" key="1">
    <citation type="journal article" date="2020" name="Cell">
        <title>Large-Scale Comparative Analyses of Tick Genomes Elucidate Their Genetic Diversity and Vector Capacities.</title>
        <authorList>
            <consortium name="Tick Genome and Microbiome Consortium (TIGMIC)"/>
            <person name="Jia N."/>
            <person name="Wang J."/>
            <person name="Shi W."/>
            <person name="Du L."/>
            <person name="Sun Y."/>
            <person name="Zhan W."/>
            <person name="Jiang J.F."/>
            <person name="Wang Q."/>
            <person name="Zhang B."/>
            <person name="Ji P."/>
            <person name="Bell-Sakyi L."/>
            <person name="Cui X.M."/>
            <person name="Yuan T.T."/>
            <person name="Jiang B.G."/>
            <person name="Yang W.F."/>
            <person name="Lam T.T."/>
            <person name="Chang Q.C."/>
            <person name="Ding S.J."/>
            <person name="Wang X.J."/>
            <person name="Zhu J.G."/>
            <person name="Ruan X.D."/>
            <person name="Zhao L."/>
            <person name="Wei J.T."/>
            <person name="Ye R.Z."/>
            <person name="Que T.C."/>
            <person name="Du C.H."/>
            <person name="Zhou Y.H."/>
            <person name="Cheng J.X."/>
            <person name="Dai P.F."/>
            <person name="Guo W.B."/>
            <person name="Han X.H."/>
            <person name="Huang E.J."/>
            <person name="Li L.F."/>
            <person name="Wei W."/>
            <person name="Gao Y.C."/>
            <person name="Liu J.Z."/>
            <person name="Shao H.Z."/>
            <person name="Wang X."/>
            <person name="Wang C.C."/>
            <person name="Yang T.C."/>
            <person name="Huo Q.B."/>
            <person name="Li W."/>
            <person name="Chen H.Y."/>
            <person name="Chen S.E."/>
            <person name="Zhou L.G."/>
            <person name="Ni X.B."/>
            <person name="Tian J.H."/>
            <person name="Sheng Y."/>
            <person name="Liu T."/>
            <person name="Pan Y.S."/>
            <person name="Xia L.Y."/>
            <person name="Li J."/>
            <person name="Zhao F."/>
            <person name="Cao W.C."/>
        </authorList>
    </citation>
    <scope>NUCLEOTIDE SEQUENCE</scope>
    <source>
        <strain evidence="2">Rsan-2018</strain>
    </source>
</reference>
<gene>
    <name evidence="2" type="ORF">HPB52_011595</name>
</gene>
<feature type="compositionally biased region" description="Polar residues" evidence="1">
    <location>
        <begin position="233"/>
        <end position="261"/>
    </location>
</feature>
<evidence type="ECO:0000313" key="2">
    <source>
        <dbReference type="EMBL" id="KAH7983392.1"/>
    </source>
</evidence>
<evidence type="ECO:0008006" key="4">
    <source>
        <dbReference type="Google" id="ProtNLM"/>
    </source>
</evidence>
<comment type="caution">
    <text evidence="2">The sequence shown here is derived from an EMBL/GenBank/DDBJ whole genome shotgun (WGS) entry which is preliminary data.</text>
</comment>
<feature type="region of interest" description="Disordered" evidence="1">
    <location>
        <begin position="203"/>
        <end position="292"/>
    </location>
</feature>
<dbReference type="InterPro" id="IPR036514">
    <property type="entry name" value="SGNH_hydro_sf"/>
</dbReference>
<sequence length="309" mass="34731">MGPKKTASKRINWKYPNASPSLTVVSDSQTKHIYQYFDPSLVDTSALVSQCRALISDVPALLDFVPRTTLTIVLHVGTNDIVRVSAQKAFQNYCQLVNEIAKMRPEITRIYASLILPRTTNRRQRYSNAAFIRCFNEEAWYFNELVKKSCAHSRLAYFLDHGFKWLPPHRVLAADGLHPNFEGVSLMACHIRHLFYKTFNVTSRSWSDGAPSSPRQERARTAPEMNKPPMSTPPRSQTVNGSPSESTSPSFQRPYTNNASKNRPECTAALAAPVERSPSALHATDASRKGRRYELRSTYAQVVQASPAN</sequence>
<dbReference type="AlphaFoldDB" id="A0A9D4T9M5"/>
<accession>A0A9D4T9M5</accession>
<dbReference type="SUPFAM" id="SSF52266">
    <property type="entry name" value="SGNH hydrolase"/>
    <property type="match status" value="1"/>
</dbReference>
<evidence type="ECO:0000313" key="3">
    <source>
        <dbReference type="Proteomes" id="UP000821837"/>
    </source>
</evidence>
<evidence type="ECO:0000256" key="1">
    <source>
        <dbReference type="SAM" id="MobiDB-lite"/>
    </source>
</evidence>
<name>A0A9D4T9M5_RHISA</name>
<reference evidence="2" key="2">
    <citation type="submission" date="2021-09" db="EMBL/GenBank/DDBJ databases">
        <authorList>
            <person name="Jia N."/>
            <person name="Wang J."/>
            <person name="Shi W."/>
            <person name="Du L."/>
            <person name="Sun Y."/>
            <person name="Zhan W."/>
            <person name="Jiang J."/>
            <person name="Wang Q."/>
            <person name="Zhang B."/>
            <person name="Ji P."/>
            <person name="Sakyi L.B."/>
            <person name="Cui X."/>
            <person name="Yuan T."/>
            <person name="Jiang B."/>
            <person name="Yang W."/>
            <person name="Lam T.T.-Y."/>
            <person name="Chang Q."/>
            <person name="Ding S."/>
            <person name="Wang X."/>
            <person name="Zhu J."/>
            <person name="Ruan X."/>
            <person name="Zhao L."/>
            <person name="Wei J."/>
            <person name="Que T."/>
            <person name="Du C."/>
            <person name="Cheng J."/>
            <person name="Dai P."/>
            <person name="Han X."/>
            <person name="Huang E."/>
            <person name="Gao Y."/>
            <person name="Liu J."/>
            <person name="Shao H."/>
            <person name="Ye R."/>
            <person name="Li L."/>
            <person name="Wei W."/>
            <person name="Wang X."/>
            <person name="Wang C."/>
            <person name="Huo Q."/>
            <person name="Li W."/>
            <person name="Guo W."/>
            <person name="Chen H."/>
            <person name="Chen S."/>
            <person name="Zhou L."/>
            <person name="Zhou L."/>
            <person name="Ni X."/>
            <person name="Tian J."/>
            <person name="Zhou Y."/>
            <person name="Sheng Y."/>
            <person name="Liu T."/>
            <person name="Pan Y."/>
            <person name="Xia L."/>
            <person name="Li J."/>
            <person name="Zhao F."/>
            <person name="Cao W."/>
        </authorList>
    </citation>
    <scope>NUCLEOTIDE SEQUENCE</scope>
    <source>
        <strain evidence="2">Rsan-2018</strain>
        <tissue evidence="2">Larvae</tissue>
    </source>
</reference>
<dbReference type="Proteomes" id="UP000821837">
    <property type="component" value="Chromosome 1"/>
</dbReference>